<protein>
    <submittedName>
        <fullName evidence="1">Toprim-like</fullName>
    </submittedName>
</protein>
<dbReference type="OrthoDB" id="2361902at2"/>
<proteinExistence type="predicted"/>
<dbReference type="EMBL" id="FXTI01000014">
    <property type="protein sequence ID" value="SMO92242.1"/>
    <property type="molecule type" value="Genomic_DNA"/>
</dbReference>
<dbReference type="Proteomes" id="UP000315636">
    <property type="component" value="Unassembled WGS sequence"/>
</dbReference>
<dbReference type="Gene3D" id="3.40.1360.10">
    <property type="match status" value="1"/>
</dbReference>
<dbReference type="Pfam" id="PF13155">
    <property type="entry name" value="Toprim_2"/>
    <property type="match status" value="1"/>
</dbReference>
<sequence length="353" mass="40908">MQEICIQKYSLNVDIRKELSLYDWKEANWQRDKLQACSPFRNDSRPSFYVWLEDNPESNARPGYWGDSGGDEYRSGTFVTLLSYLRQETEEETEDYLISKYSPYWEGDMNSAHKSVEAMFASIKTNDRRKQRRQPLNPSILKRYNFRHPYLTRRGINEGVQRVMRVGYDPKRRMVTIPWFNGRGDLVNIKYRSVNSKFFHYLPLKEGTHPVREHLFGIDVIRRKGCREAVICEAEIDAMYAMTAGFPALAVGGASFSKNQADIIKRSPIRHLFIANDNDQAGRKLKDEIIKRLYGYVRLSEVKIPSECKDLNDIQDIEKTGTIIAEATPIDYRHRNGPHGGNRNGPVIFPVNA</sequence>
<dbReference type="CDD" id="cd03364">
    <property type="entry name" value="TOPRIM_DnaG_primases"/>
    <property type="match status" value="1"/>
</dbReference>
<evidence type="ECO:0000313" key="1">
    <source>
        <dbReference type="EMBL" id="SMO92242.1"/>
    </source>
</evidence>
<organism evidence="1 2">
    <name type="scientific">Melghirimyces algeriensis</name>
    <dbReference type="NCBI Taxonomy" id="910412"/>
    <lineage>
        <taxon>Bacteria</taxon>
        <taxon>Bacillati</taxon>
        <taxon>Bacillota</taxon>
        <taxon>Bacilli</taxon>
        <taxon>Bacillales</taxon>
        <taxon>Thermoactinomycetaceae</taxon>
        <taxon>Melghirimyces</taxon>
    </lineage>
</organism>
<dbReference type="InterPro" id="IPR034151">
    <property type="entry name" value="TOPRIM_DnaG_bac"/>
</dbReference>
<dbReference type="AlphaFoldDB" id="A0A521F7S9"/>
<evidence type="ECO:0000313" key="2">
    <source>
        <dbReference type="Proteomes" id="UP000315636"/>
    </source>
</evidence>
<reference evidence="1 2" key="1">
    <citation type="submission" date="2017-05" db="EMBL/GenBank/DDBJ databases">
        <authorList>
            <person name="Varghese N."/>
            <person name="Submissions S."/>
        </authorList>
    </citation>
    <scope>NUCLEOTIDE SEQUENCE [LARGE SCALE GENOMIC DNA]</scope>
    <source>
        <strain evidence="1 2">DSM 45474</strain>
    </source>
</reference>
<keyword evidence="2" id="KW-1185">Reference proteome</keyword>
<dbReference type="SUPFAM" id="SSF56731">
    <property type="entry name" value="DNA primase core"/>
    <property type="match status" value="1"/>
</dbReference>
<dbReference type="RefSeq" id="WP_142506639.1">
    <property type="nucleotide sequence ID" value="NZ_FXTI01000014.1"/>
</dbReference>
<name>A0A521F7S9_9BACL</name>
<accession>A0A521F7S9</accession>
<gene>
    <name evidence="1" type="ORF">SAMN06264849_11449</name>
</gene>